<dbReference type="InParanoid" id="K5VSH0"/>
<evidence type="ECO:0000313" key="2">
    <source>
        <dbReference type="Proteomes" id="UP000008370"/>
    </source>
</evidence>
<dbReference type="KEGG" id="pco:PHACADRAFT_258272"/>
<gene>
    <name evidence="1" type="ORF">PHACADRAFT_258272</name>
</gene>
<dbReference type="EMBL" id="JH930473">
    <property type="protein sequence ID" value="EKM54433.1"/>
    <property type="molecule type" value="Genomic_DNA"/>
</dbReference>
<organism evidence="1 2">
    <name type="scientific">Phanerochaete carnosa (strain HHB-10118-sp)</name>
    <name type="common">White-rot fungus</name>
    <name type="synonym">Peniophora carnosa</name>
    <dbReference type="NCBI Taxonomy" id="650164"/>
    <lineage>
        <taxon>Eukaryota</taxon>
        <taxon>Fungi</taxon>
        <taxon>Dikarya</taxon>
        <taxon>Basidiomycota</taxon>
        <taxon>Agaricomycotina</taxon>
        <taxon>Agaricomycetes</taxon>
        <taxon>Polyporales</taxon>
        <taxon>Phanerochaetaceae</taxon>
        <taxon>Phanerochaete</taxon>
    </lineage>
</organism>
<dbReference type="STRING" id="650164.K5VSH0"/>
<dbReference type="RefSeq" id="XP_007397125.1">
    <property type="nucleotide sequence ID" value="XM_007397063.1"/>
</dbReference>
<dbReference type="HOGENOM" id="CLU_014572_0_0_1"/>
<protein>
    <submittedName>
        <fullName evidence="1">Uncharacterized protein</fullName>
    </submittedName>
</protein>
<dbReference type="Proteomes" id="UP000008370">
    <property type="component" value="Unassembled WGS sequence"/>
</dbReference>
<name>K5VSH0_PHACS</name>
<proteinExistence type="predicted"/>
<keyword evidence="2" id="KW-1185">Reference proteome</keyword>
<dbReference type="AlphaFoldDB" id="K5VSH0"/>
<sequence length="559" mass="60267">MEAFREKEEKDGHITLILGGKVIVIDMNLAIDRSSTLNPRIGVTGVKTSYAVPNGTAGSTTAGSTSLDGFLTGTLGEFLAEVQKEDELQDPEEAHRTGSRIVSSFKYLMMLDKLAEDEGDAGLRWFNNVDALASDVERFASEEAIAITKELTSGPCPLDIFLTRAHGLPLPYLSVPSLSFLIHVSPRAYLTMLRSSTTASTVPDGSSLPKLDIPVSLIRSYAGRHPRPQGVTTVNLVLTSSGDTALTGEESPVGIEALAIRPTFLLVPSGDQKDVYFPTVTGQNKGTYSHVLDFTDGGKYPGVVMSQSRMKEIEMVLNPFGGIAPENHVSIMGSAAAPSWVGMLLSPSSHLSPEYYTAVYTSPTSAHPPLQLRLEVPEEPGFRLEKIYVHHIKTVWGVLEIVKEQCWLNETLLGCQWVPEGISTEPIAPSETGKEEATEDELQAVLGGTITPSRMPVNVYIHNGVPVLMQDLFDPTEIAVMSVPQRVTKIDMTSPERPPISGLVGVTVAYDNTRPRGVAVTINGAMGADLKLDALEEVCRRGGMLGLPGRVWAKSHGLP</sequence>
<reference evidence="1 2" key="1">
    <citation type="journal article" date="2012" name="BMC Genomics">
        <title>Comparative genomics of the white-rot fungi, Phanerochaete carnosa and P. chrysosporium, to elucidate the genetic basis of the distinct wood types they colonize.</title>
        <authorList>
            <person name="Suzuki H."/>
            <person name="MacDonald J."/>
            <person name="Syed K."/>
            <person name="Salamov A."/>
            <person name="Hori C."/>
            <person name="Aerts A."/>
            <person name="Henrissat B."/>
            <person name="Wiebenga A."/>
            <person name="vanKuyk P.A."/>
            <person name="Barry K."/>
            <person name="Lindquist E."/>
            <person name="LaButti K."/>
            <person name="Lapidus A."/>
            <person name="Lucas S."/>
            <person name="Coutinho P."/>
            <person name="Gong Y."/>
            <person name="Samejima M."/>
            <person name="Mahadevan R."/>
            <person name="Abou-Zaid M."/>
            <person name="de Vries R.P."/>
            <person name="Igarashi K."/>
            <person name="Yadav J.S."/>
            <person name="Grigoriev I.V."/>
            <person name="Master E.R."/>
        </authorList>
    </citation>
    <scope>NUCLEOTIDE SEQUENCE [LARGE SCALE GENOMIC DNA]</scope>
    <source>
        <strain evidence="1 2">HHB-10118-sp</strain>
    </source>
</reference>
<evidence type="ECO:0000313" key="1">
    <source>
        <dbReference type="EMBL" id="EKM54433.1"/>
    </source>
</evidence>
<dbReference type="GeneID" id="18917073"/>
<dbReference type="OrthoDB" id="544685at2759"/>
<accession>K5VSH0</accession>